<comment type="caution">
    <text evidence="10">The sequence shown here is derived from an EMBL/GenBank/DDBJ whole genome shotgun (WGS) entry which is preliminary data.</text>
</comment>
<evidence type="ECO:0000256" key="1">
    <source>
        <dbReference type="ARBA" id="ARBA00022723"/>
    </source>
</evidence>
<dbReference type="AlphaFoldDB" id="K0RDA0"/>
<keyword evidence="11" id="KW-1185">Reference proteome</keyword>
<dbReference type="SUPFAM" id="SSF48403">
    <property type="entry name" value="Ankyrin repeat"/>
    <property type="match status" value="1"/>
</dbReference>
<reference evidence="10 11" key="1">
    <citation type="journal article" date="2012" name="Genome Biol.">
        <title>Genome and low-iron response of an oceanic diatom adapted to chronic iron limitation.</title>
        <authorList>
            <person name="Lommer M."/>
            <person name="Specht M."/>
            <person name="Roy A.S."/>
            <person name="Kraemer L."/>
            <person name="Andreson R."/>
            <person name="Gutowska M.A."/>
            <person name="Wolf J."/>
            <person name="Bergner S.V."/>
            <person name="Schilhabel M.B."/>
            <person name="Klostermeier U.C."/>
            <person name="Beiko R.G."/>
            <person name="Rosenstiel P."/>
            <person name="Hippler M."/>
            <person name="Laroche J."/>
        </authorList>
    </citation>
    <scope>NUCLEOTIDE SEQUENCE [LARGE SCALE GENOMIC DNA]</scope>
    <source>
        <strain evidence="10 11">CCMP1005</strain>
    </source>
</reference>
<dbReference type="GO" id="GO:0008270">
    <property type="term" value="F:zinc ion binding"/>
    <property type="evidence" value="ECO:0007669"/>
    <property type="project" value="UniProtKB-KW"/>
</dbReference>
<evidence type="ECO:0000256" key="4">
    <source>
        <dbReference type="ARBA" id="ARBA00022833"/>
    </source>
</evidence>
<proteinExistence type="predicted"/>
<dbReference type="EMBL" id="AGNL01044119">
    <property type="protein sequence ID" value="EJK50204.1"/>
    <property type="molecule type" value="Genomic_DNA"/>
</dbReference>
<evidence type="ECO:0000256" key="7">
    <source>
        <dbReference type="PROSITE-ProRule" id="PRU00134"/>
    </source>
</evidence>
<dbReference type="PANTHER" id="PTHR24171:SF9">
    <property type="entry name" value="ANKYRIN REPEAT DOMAIN-CONTAINING PROTEIN 39"/>
    <property type="match status" value="1"/>
</dbReference>
<dbReference type="InterPro" id="IPR002893">
    <property type="entry name" value="Znf_MYND"/>
</dbReference>
<dbReference type="PROSITE" id="PS50297">
    <property type="entry name" value="ANK_REP_REGION"/>
    <property type="match status" value="1"/>
</dbReference>
<dbReference type="PANTHER" id="PTHR24171">
    <property type="entry name" value="ANKYRIN REPEAT DOMAIN-CONTAINING PROTEIN 39-RELATED"/>
    <property type="match status" value="1"/>
</dbReference>
<evidence type="ECO:0000256" key="5">
    <source>
        <dbReference type="ARBA" id="ARBA00023043"/>
    </source>
</evidence>
<name>K0RDA0_THAOC</name>
<accession>K0RDA0</accession>
<protein>
    <recommendedName>
        <fullName evidence="9">MYND-type domain-containing protein</fullName>
    </recommendedName>
</protein>
<dbReference type="OrthoDB" id="184751at2759"/>
<evidence type="ECO:0000259" key="9">
    <source>
        <dbReference type="PROSITE" id="PS50865"/>
    </source>
</evidence>
<sequence>MVGSQATCSSLAGLVRSRAQTAQRWESECTDDERGMMASGRSRGGGAEGHQGTRWHEGHTPHATRHTTGHTTGPGYRSDLDLAPLGDPIYRRRSERSTSTEDQRQSQPPQELAHAIGQESTVLLSWNSTLQAAPIPNEIAVPRHPVERSEDCPGFKRRSRRGPSESDLSFSNLKPGLSSLSASCKMWNTDGFMQATASSLVNLQQRMVALMREDENNDTPPGQGSFADFVAPLQITPQIVRQIKELPLREESSISSPIWLVHIHTDRGYEGTSSMCTVFQVTKEFGSNGAILCESDGLGVSLASSGVMDPTNDMSIRPWVLIGTIAKACLEPGTMGMTSIMPSHYSPSRPKKVLFQTRGEMAMVEPDLHKMGIYECDVAERALIRSIELHNSAMNDAQVGSSIPLTPAGLGNTIMAQSTAIQDPYVEETPVSLGAWSPPDEVGDLPARWYARPPDNPDSYRPTALLGWRTNLERALLREDTQKVNDIVKRYSAKDIREFVECRMLLTKCAQRGLIDSCELLIEGCGASVEGAQASDAESWWISVQNTSGNCDSLTPLHRACRDGQQEAVKFLLDKGADMNKTDKSRMRGCALTHAVSGGDIDCCRILCERGADPLFADAHGNNALDVSECVAVGDIYRTRVQRKVQEILREYDPRCSYCQRPNPTKRCPCAKERYCNAQCQKGRWKEHKKYHKICMQALEKGSAA</sequence>
<feature type="repeat" description="ANK" evidence="6">
    <location>
        <begin position="552"/>
        <end position="584"/>
    </location>
</feature>
<evidence type="ECO:0000313" key="10">
    <source>
        <dbReference type="EMBL" id="EJK50204.1"/>
    </source>
</evidence>
<evidence type="ECO:0000256" key="3">
    <source>
        <dbReference type="ARBA" id="ARBA00022771"/>
    </source>
</evidence>
<gene>
    <name evidence="10" type="ORF">THAOC_30854</name>
</gene>
<dbReference type="Gene3D" id="6.10.140.2220">
    <property type="match status" value="1"/>
</dbReference>
<dbReference type="PROSITE" id="PS50865">
    <property type="entry name" value="ZF_MYND_2"/>
    <property type="match status" value="1"/>
</dbReference>
<dbReference type="SMART" id="SM00248">
    <property type="entry name" value="ANK"/>
    <property type="match status" value="2"/>
</dbReference>
<feature type="region of interest" description="Disordered" evidence="8">
    <location>
        <begin position="15"/>
        <end position="113"/>
    </location>
</feature>
<dbReference type="InterPro" id="IPR036770">
    <property type="entry name" value="Ankyrin_rpt-contain_sf"/>
</dbReference>
<dbReference type="Proteomes" id="UP000266841">
    <property type="component" value="Unassembled WGS sequence"/>
</dbReference>
<dbReference type="Gene3D" id="1.25.40.20">
    <property type="entry name" value="Ankyrin repeat-containing domain"/>
    <property type="match status" value="1"/>
</dbReference>
<keyword evidence="2" id="KW-0677">Repeat</keyword>
<dbReference type="InterPro" id="IPR002110">
    <property type="entry name" value="Ankyrin_rpt"/>
</dbReference>
<keyword evidence="4" id="KW-0862">Zinc</keyword>
<dbReference type="SUPFAM" id="SSF144232">
    <property type="entry name" value="HIT/MYND zinc finger-like"/>
    <property type="match status" value="1"/>
</dbReference>
<keyword evidence="3 7" id="KW-0863">Zinc-finger</keyword>
<dbReference type="Pfam" id="PF12796">
    <property type="entry name" value="Ank_2"/>
    <property type="match status" value="1"/>
</dbReference>
<feature type="region of interest" description="Disordered" evidence="8">
    <location>
        <begin position="141"/>
        <end position="170"/>
    </location>
</feature>
<evidence type="ECO:0000256" key="6">
    <source>
        <dbReference type="PROSITE-ProRule" id="PRU00023"/>
    </source>
</evidence>
<evidence type="ECO:0000313" key="11">
    <source>
        <dbReference type="Proteomes" id="UP000266841"/>
    </source>
</evidence>
<evidence type="ECO:0000256" key="2">
    <source>
        <dbReference type="ARBA" id="ARBA00022737"/>
    </source>
</evidence>
<feature type="compositionally biased region" description="Basic and acidic residues" evidence="8">
    <location>
        <begin position="89"/>
        <end position="104"/>
    </location>
</feature>
<feature type="compositionally biased region" description="Basic and acidic residues" evidence="8">
    <location>
        <begin position="144"/>
        <end position="154"/>
    </location>
</feature>
<feature type="domain" description="MYND-type" evidence="9">
    <location>
        <begin position="656"/>
        <end position="695"/>
    </location>
</feature>
<dbReference type="PROSITE" id="PS50088">
    <property type="entry name" value="ANK_REPEAT"/>
    <property type="match status" value="1"/>
</dbReference>
<evidence type="ECO:0000256" key="8">
    <source>
        <dbReference type="SAM" id="MobiDB-lite"/>
    </source>
</evidence>
<keyword evidence="5 6" id="KW-0040">ANK repeat</keyword>
<organism evidence="10 11">
    <name type="scientific">Thalassiosira oceanica</name>
    <name type="common">Marine diatom</name>
    <dbReference type="NCBI Taxonomy" id="159749"/>
    <lineage>
        <taxon>Eukaryota</taxon>
        <taxon>Sar</taxon>
        <taxon>Stramenopiles</taxon>
        <taxon>Ochrophyta</taxon>
        <taxon>Bacillariophyta</taxon>
        <taxon>Coscinodiscophyceae</taxon>
        <taxon>Thalassiosirophycidae</taxon>
        <taxon>Thalassiosirales</taxon>
        <taxon>Thalassiosiraceae</taxon>
        <taxon>Thalassiosira</taxon>
    </lineage>
</organism>
<keyword evidence="1" id="KW-0479">Metal-binding</keyword>